<proteinExistence type="predicted"/>
<evidence type="ECO:0000313" key="1">
    <source>
        <dbReference type="EMBL" id="KAI3696645.1"/>
    </source>
</evidence>
<organism evidence="1 2">
    <name type="scientific">Arctium lappa</name>
    <name type="common">Greater burdock</name>
    <name type="synonym">Lappa major</name>
    <dbReference type="NCBI Taxonomy" id="4217"/>
    <lineage>
        <taxon>Eukaryota</taxon>
        <taxon>Viridiplantae</taxon>
        <taxon>Streptophyta</taxon>
        <taxon>Embryophyta</taxon>
        <taxon>Tracheophyta</taxon>
        <taxon>Spermatophyta</taxon>
        <taxon>Magnoliopsida</taxon>
        <taxon>eudicotyledons</taxon>
        <taxon>Gunneridae</taxon>
        <taxon>Pentapetalae</taxon>
        <taxon>asterids</taxon>
        <taxon>campanulids</taxon>
        <taxon>Asterales</taxon>
        <taxon>Asteraceae</taxon>
        <taxon>Carduoideae</taxon>
        <taxon>Cardueae</taxon>
        <taxon>Arctiinae</taxon>
        <taxon>Arctium</taxon>
    </lineage>
</organism>
<reference evidence="1 2" key="2">
    <citation type="journal article" date="2022" name="Mol. Ecol. Resour.">
        <title>The genomes of chicory, endive, great burdock and yacon provide insights into Asteraceae paleo-polyploidization history and plant inulin production.</title>
        <authorList>
            <person name="Fan W."/>
            <person name="Wang S."/>
            <person name="Wang H."/>
            <person name="Wang A."/>
            <person name="Jiang F."/>
            <person name="Liu H."/>
            <person name="Zhao H."/>
            <person name="Xu D."/>
            <person name="Zhang Y."/>
        </authorList>
    </citation>
    <scope>NUCLEOTIDE SEQUENCE [LARGE SCALE GENOMIC DNA]</scope>
    <source>
        <strain evidence="2">cv. Niubang</strain>
    </source>
</reference>
<comment type="caution">
    <text evidence="1">The sequence shown here is derived from an EMBL/GenBank/DDBJ whole genome shotgun (WGS) entry which is preliminary data.</text>
</comment>
<accession>A0ACB8ZH58</accession>
<reference evidence="2" key="1">
    <citation type="journal article" date="2022" name="Mol. Ecol. Resour.">
        <title>The genomes of chicory, endive, great burdock and yacon provide insights into Asteraceae palaeo-polyploidization history and plant inulin production.</title>
        <authorList>
            <person name="Fan W."/>
            <person name="Wang S."/>
            <person name="Wang H."/>
            <person name="Wang A."/>
            <person name="Jiang F."/>
            <person name="Liu H."/>
            <person name="Zhao H."/>
            <person name="Xu D."/>
            <person name="Zhang Y."/>
        </authorList>
    </citation>
    <scope>NUCLEOTIDE SEQUENCE [LARGE SCALE GENOMIC DNA]</scope>
    <source>
        <strain evidence="2">cv. Niubang</strain>
    </source>
</reference>
<sequence length="153" mass="17380">MSSIEVFEHLRIPLQAIKLATNNFDDNNYISRGGFGKVYKGELSRFGKSVTYQDQSTFLTNDDFTPDTPSVYVSQEEQYVKDTLAAYRKAADAAARIQAAFRAQSLKLRTKDVESSNKEKETRCIIAAMRIQHAFRNHERKKQMAAAAHGIQR</sequence>
<dbReference type="Proteomes" id="UP001055879">
    <property type="component" value="Linkage Group LG10"/>
</dbReference>
<name>A0ACB8ZH58_ARCLA</name>
<dbReference type="EMBL" id="CM042056">
    <property type="protein sequence ID" value="KAI3696645.1"/>
    <property type="molecule type" value="Genomic_DNA"/>
</dbReference>
<keyword evidence="2" id="KW-1185">Reference proteome</keyword>
<evidence type="ECO:0000313" key="2">
    <source>
        <dbReference type="Proteomes" id="UP001055879"/>
    </source>
</evidence>
<gene>
    <name evidence="1" type="ORF">L6452_29088</name>
</gene>
<protein>
    <submittedName>
        <fullName evidence="1">Uncharacterized protein</fullName>
    </submittedName>
</protein>